<feature type="domain" description="Carboxylesterase type B" evidence="2">
    <location>
        <begin position="51"/>
        <end position="548"/>
    </location>
</feature>
<dbReference type="InterPro" id="IPR019819">
    <property type="entry name" value="Carboxylesterase_B_CS"/>
</dbReference>
<protein>
    <recommendedName>
        <fullName evidence="2">Carboxylesterase type B domain-containing protein</fullName>
    </recommendedName>
</protein>
<dbReference type="AlphaFoldDB" id="A0AAV9JNQ6"/>
<comment type="caution">
    <text evidence="3">The sequence shown here is derived from an EMBL/GenBank/DDBJ whole genome shotgun (WGS) entry which is preliminary data.</text>
</comment>
<sequence>MLLSFLALALCAAASPATYNARPYANVGKRQASYGSSSLVVDLGYSVYQGVSNASAGLNVFKGIRFAQAPVGSLRWQAPRAPAVNRSETIQATSYAPQCPQNPDASTTIEATNNTLSSEDCLFLNVWSPSNATGPLPVFIWIHGGGYGAGNGQQDLTAFITGNDNAFVGVAIQYRLGAFGFLSSDEVYRKGVVNAGILDQHMALQWAQQYIHLFNGDPTQVTIAGESAGGGSVMLQDMAYGGSLGTELFRNTIAASPYLPMQYGYKDWIPSQSYYAFASAVGCAPSTAYLSDSSQANVSQPIFECLLGKDSATLINASAVISQSGSYGTWAFLPVTDWVFVQDLPSRQLGRKQVNGVNMLVGNNADEGYYFTPQDITTEDDLVSYLQVTFPLFSNNDIAKVLYYYPSSNASVDPSALLFATEGDTGPTALNQSSTGTGQQERADLIYAETTFVCPSYWMAEAYSDNKYGGQGWRYQFSIAPALHGSDVAGYFDYPGEFYSVDFTTAFQRIWGNFVVHSNPSISNAVANGVTSGNTTANAASSWPPYSLYAPYQLDLNTTCPVLTINAAGLPGCESAEEVNEIRLVNAYTWEGGRGTRCDFWRSVGELVPE</sequence>
<accession>A0AAV9JNQ6</accession>
<gene>
    <name evidence="3" type="ORF">LTR36_001871</name>
</gene>
<dbReference type="EMBL" id="JAVFHQ010000014">
    <property type="protein sequence ID" value="KAK4546653.1"/>
    <property type="molecule type" value="Genomic_DNA"/>
</dbReference>
<feature type="chain" id="PRO_5043855174" description="Carboxylesterase type B domain-containing protein" evidence="1">
    <location>
        <begin position="22"/>
        <end position="610"/>
    </location>
</feature>
<dbReference type="InterPro" id="IPR050309">
    <property type="entry name" value="Type-B_Carboxylest/Lipase"/>
</dbReference>
<dbReference type="InterPro" id="IPR029058">
    <property type="entry name" value="AB_hydrolase_fold"/>
</dbReference>
<dbReference type="InterPro" id="IPR002018">
    <property type="entry name" value="CarbesteraseB"/>
</dbReference>
<evidence type="ECO:0000313" key="4">
    <source>
        <dbReference type="Proteomes" id="UP001324427"/>
    </source>
</evidence>
<organism evidence="3 4">
    <name type="scientific">Oleoguttula mirabilis</name>
    <dbReference type="NCBI Taxonomy" id="1507867"/>
    <lineage>
        <taxon>Eukaryota</taxon>
        <taxon>Fungi</taxon>
        <taxon>Dikarya</taxon>
        <taxon>Ascomycota</taxon>
        <taxon>Pezizomycotina</taxon>
        <taxon>Dothideomycetes</taxon>
        <taxon>Dothideomycetidae</taxon>
        <taxon>Mycosphaerellales</taxon>
        <taxon>Teratosphaeriaceae</taxon>
        <taxon>Oleoguttula</taxon>
    </lineage>
</organism>
<evidence type="ECO:0000313" key="3">
    <source>
        <dbReference type="EMBL" id="KAK4546653.1"/>
    </source>
</evidence>
<proteinExistence type="predicted"/>
<name>A0AAV9JNQ6_9PEZI</name>
<dbReference type="Gene3D" id="3.40.50.1820">
    <property type="entry name" value="alpha/beta hydrolase"/>
    <property type="match status" value="1"/>
</dbReference>
<keyword evidence="1" id="KW-0732">Signal</keyword>
<evidence type="ECO:0000256" key="1">
    <source>
        <dbReference type="SAM" id="SignalP"/>
    </source>
</evidence>
<reference evidence="3 4" key="1">
    <citation type="submission" date="2021-11" db="EMBL/GenBank/DDBJ databases">
        <title>Black yeast isolated from Biological Soil Crust.</title>
        <authorList>
            <person name="Kurbessoian T."/>
        </authorList>
    </citation>
    <scope>NUCLEOTIDE SEQUENCE [LARGE SCALE GENOMIC DNA]</scope>
    <source>
        <strain evidence="3 4">CCFEE 5522</strain>
    </source>
</reference>
<dbReference type="PROSITE" id="PS00941">
    <property type="entry name" value="CARBOXYLESTERASE_B_2"/>
    <property type="match status" value="1"/>
</dbReference>
<feature type="signal peptide" evidence="1">
    <location>
        <begin position="1"/>
        <end position="21"/>
    </location>
</feature>
<dbReference type="Pfam" id="PF00135">
    <property type="entry name" value="COesterase"/>
    <property type="match status" value="1"/>
</dbReference>
<dbReference type="Proteomes" id="UP001324427">
    <property type="component" value="Unassembled WGS sequence"/>
</dbReference>
<dbReference type="SUPFAM" id="SSF53474">
    <property type="entry name" value="alpha/beta-Hydrolases"/>
    <property type="match status" value="1"/>
</dbReference>
<keyword evidence="4" id="KW-1185">Reference proteome</keyword>
<evidence type="ECO:0000259" key="2">
    <source>
        <dbReference type="Pfam" id="PF00135"/>
    </source>
</evidence>
<dbReference type="PANTHER" id="PTHR11559">
    <property type="entry name" value="CARBOXYLESTERASE"/>
    <property type="match status" value="1"/>
</dbReference>